<name>A0ABU4D954_9NOCA</name>
<organism evidence="1 2">
    <name type="scientific">Rhodococcus cerastii</name>
    <dbReference type="NCBI Taxonomy" id="908616"/>
    <lineage>
        <taxon>Bacteria</taxon>
        <taxon>Bacillati</taxon>
        <taxon>Actinomycetota</taxon>
        <taxon>Actinomycetes</taxon>
        <taxon>Mycobacteriales</taxon>
        <taxon>Nocardiaceae</taxon>
        <taxon>Rhodococcus</taxon>
    </lineage>
</organism>
<protein>
    <submittedName>
        <fullName evidence="1">DUF3703 domain-containing protein</fullName>
    </submittedName>
</protein>
<reference evidence="1 2" key="1">
    <citation type="submission" date="2023-10" db="EMBL/GenBank/DDBJ databases">
        <title>Development of a sustainable strategy for remediation of hydrocarbon-contaminated territories based on the waste exchange concept.</title>
        <authorList>
            <person name="Krivoruchko A."/>
        </authorList>
    </citation>
    <scope>NUCLEOTIDE SEQUENCE [LARGE SCALE GENOMIC DNA]</scope>
    <source>
        <strain evidence="1 2">IEGM 1327</strain>
    </source>
</reference>
<keyword evidence="2" id="KW-1185">Reference proteome</keyword>
<dbReference type="Proteomes" id="UP001186104">
    <property type="component" value="Unassembled WGS sequence"/>
</dbReference>
<dbReference type="RefSeq" id="WP_256987778.1">
    <property type="nucleotide sequence ID" value="NZ_JAWLKF010000024.1"/>
</dbReference>
<proteinExistence type="predicted"/>
<dbReference type="EMBL" id="JAWLKF010000024">
    <property type="protein sequence ID" value="MDV6305641.1"/>
    <property type="molecule type" value="Genomic_DNA"/>
</dbReference>
<dbReference type="Pfam" id="PF12487">
    <property type="entry name" value="DUF3703"/>
    <property type="match status" value="1"/>
</dbReference>
<evidence type="ECO:0000313" key="2">
    <source>
        <dbReference type="Proteomes" id="UP001186104"/>
    </source>
</evidence>
<dbReference type="InterPro" id="IPR022172">
    <property type="entry name" value="DUF3703"/>
</dbReference>
<evidence type="ECO:0000313" key="1">
    <source>
        <dbReference type="EMBL" id="MDV6305641.1"/>
    </source>
</evidence>
<comment type="caution">
    <text evidence="1">The sequence shown here is derived from an EMBL/GenBank/DDBJ whole genome shotgun (WGS) entry which is preliminary data.</text>
</comment>
<gene>
    <name evidence="1" type="ORF">R3P93_24025</name>
</gene>
<sequence length="113" mass="12535">MRGDRTARRLYEIEMTAAAGASTTEVRWYHLERAHILSQPYPWLHTRNHAAMLKAAVTEHDRRESWGQLIRIVVAAPGSWSGRYPAGNTGRVEAGLMSPMPIPQDLADALGGT</sequence>
<accession>A0ABU4D954</accession>